<feature type="transmembrane region" description="Helical" evidence="13">
    <location>
        <begin position="228"/>
        <end position="246"/>
    </location>
</feature>
<evidence type="ECO:0000256" key="6">
    <source>
        <dbReference type="ARBA" id="ARBA00023034"/>
    </source>
</evidence>
<feature type="region of interest" description="Disordered" evidence="12">
    <location>
        <begin position="28"/>
        <end position="76"/>
    </location>
</feature>
<evidence type="ECO:0000256" key="8">
    <source>
        <dbReference type="ARBA" id="ARBA00023065"/>
    </source>
</evidence>
<keyword evidence="7" id="KW-0915">Sodium</keyword>
<feature type="transmembrane region" description="Helical" evidence="13">
    <location>
        <begin position="486"/>
        <end position="511"/>
    </location>
</feature>
<dbReference type="PANTHER" id="PTHR10110:SF191">
    <property type="entry name" value="SODIUM_HYDROGEN EXCHANGER 8"/>
    <property type="match status" value="1"/>
</dbReference>
<dbReference type="InterPro" id="IPR004709">
    <property type="entry name" value="NaH_exchanger"/>
</dbReference>
<dbReference type="GO" id="GO:0015385">
    <property type="term" value="F:sodium:proton antiporter activity"/>
    <property type="evidence" value="ECO:0007669"/>
    <property type="project" value="InterPro"/>
</dbReference>
<gene>
    <name evidence="16" type="primary">Slc9a8</name>
</gene>
<dbReference type="NCBIfam" id="TIGR00840">
    <property type="entry name" value="b_cpa1"/>
    <property type="match status" value="1"/>
</dbReference>
<feature type="compositionally biased region" description="Low complexity" evidence="12">
    <location>
        <begin position="57"/>
        <end position="70"/>
    </location>
</feature>
<evidence type="ECO:0000256" key="5">
    <source>
        <dbReference type="ARBA" id="ARBA00022989"/>
    </source>
</evidence>
<dbReference type="PANTHER" id="PTHR10110">
    <property type="entry name" value="SODIUM/HYDROGEN EXCHANGER"/>
    <property type="match status" value="1"/>
</dbReference>
<feature type="domain" description="Cation/H+ exchanger transmembrane" evidence="15">
    <location>
        <begin position="106"/>
        <end position="509"/>
    </location>
</feature>
<feature type="chain" id="PRO_5026166344" description="Sodium/hydrogen exchanger" evidence="14">
    <location>
        <begin position="20"/>
        <end position="615"/>
    </location>
</feature>
<feature type="transmembrane region" description="Helical" evidence="13">
    <location>
        <begin position="191"/>
        <end position="222"/>
    </location>
</feature>
<feature type="signal peptide" evidence="14">
    <location>
        <begin position="1"/>
        <end position="19"/>
    </location>
</feature>
<evidence type="ECO:0000256" key="1">
    <source>
        <dbReference type="ARBA" id="ARBA00004653"/>
    </source>
</evidence>
<keyword evidence="10 11" id="KW-0739">Sodium transport</keyword>
<keyword evidence="2 11" id="KW-0813">Transport</keyword>
<keyword evidence="3 11" id="KW-0050">Antiport</keyword>
<dbReference type="InterPro" id="IPR018422">
    <property type="entry name" value="Cation/H_exchanger_CPA1"/>
</dbReference>
<dbReference type="GO" id="GO:0015386">
    <property type="term" value="F:potassium:proton antiporter activity"/>
    <property type="evidence" value="ECO:0007669"/>
    <property type="project" value="TreeGrafter"/>
</dbReference>
<dbReference type="InterPro" id="IPR006153">
    <property type="entry name" value="Cation/H_exchanger_TM"/>
</dbReference>
<evidence type="ECO:0000313" key="16">
    <source>
        <dbReference type="EMBL" id="CAB3266350.1"/>
    </source>
</evidence>
<proteinExistence type="evidence at transcript level"/>
<dbReference type="Gene3D" id="6.10.140.1330">
    <property type="match status" value="1"/>
</dbReference>
<keyword evidence="4 11" id="KW-0812">Transmembrane</keyword>
<feature type="transmembrane region" description="Helical" evidence="13">
    <location>
        <begin position="129"/>
        <end position="150"/>
    </location>
</feature>
<accession>A0A6F9DTK9</accession>
<evidence type="ECO:0000256" key="4">
    <source>
        <dbReference type="ARBA" id="ARBA00022692"/>
    </source>
</evidence>
<dbReference type="GO" id="GO:0051453">
    <property type="term" value="P:regulation of intracellular pH"/>
    <property type="evidence" value="ECO:0007669"/>
    <property type="project" value="TreeGrafter"/>
</dbReference>
<dbReference type="AlphaFoldDB" id="A0A6F9DTK9"/>
<name>A0A6F9DTK9_9ASCI</name>
<dbReference type="Pfam" id="PF00999">
    <property type="entry name" value="Na_H_Exchanger"/>
    <property type="match status" value="1"/>
</dbReference>
<evidence type="ECO:0000256" key="3">
    <source>
        <dbReference type="ARBA" id="ARBA00022449"/>
    </source>
</evidence>
<dbReference type="PRINTS" id="PR01084">
    <property type="entry name" value="NAHEXCHNGR"/>
</dbReference>
<evidence type="ECO:0000256" key="11">
    <source>
        <dbReference type="RuleBase" id="RU003722"/>
    </source>
</evidence>
<evidence type="ECO:0000256" key="9">
    <source>
        <dbReference type="ARBA" id="ARBA00023136"/>
    </source>
</evidence>
<feature type="transmembrane region" description="Helical" evidence="13">
    <location>
        <begin position="390"/>
        <end position="410"/>
    </location>
</feature>
<dbReference type="EMBL" id="LR790488">
    <property type="protein sequence ID" value="CAB3266350.1"/>
    <property type="molecule type" value="mRNA"/>
</dbReference>
<keyword evidence="9 13" id="KW-0472">Membrane</keyword>
<evidence type="ECO:0000259" key="15">
    <source>
        <dbReference type="Pfam" id="PF00999"/>
    </source>
</evidence>
<evidence type="ECO:0000256" key="7">
    <source>
        <dbReference type="ARBA" id="ARBA00023053"/>
    </source>
</evidence>
<keyword evidence="8 11" id="KW-0406">Ion transport</keyword>
<protein>
    <recommendedName>
        <fullName evidence="11">Sodium/hydrogen exchanger</fullName>
    </recommendedName>
</protein>
<dbReference type="GO" id="GO:0000139">
    <property type="term" value="C:Golgi membrane"/>
    <property type="evidence" value="ECO:0007669"/>
    <property type="project" value="UniProtKB-SubCell"/>
</dbReference>
<reference evidence="16" key="1">
    <citation type="submission" date="2020-04" db="EMBL/GenBank/DDBJ databases">
        <authorList>
            <person name="Neveu A P."/>
        </authorList>
    </citation>
    <scope>NUCLEOTIDE SEQUENCE</scope>
    <source>
        <tissue evidence="16">Whole embryo</tissue>
    </source>
</reference>
<feature type="transmembrane region" description="Helical" evidence="13">
    <location>
        <begin position="99"/>
        <end position="117"/>
    </location>
</feature>
<sequence>MSAIKSILRLVFVYGFVLAVAIQLTDTAATAKEEPPPESPKNVTNNSTETQPANKNSTVSTTTTATTTSTDENDGANAIEKIQTGSIAEQQQHSESMKIFFILIVLALCILLTHGLIRLNFHVLPESIAVVFLGAAIGGIVKIMQTAGVGDWLAEEMLSPNMFFLLLLPPIIFEAGYNLHKGNFFQNIGSIMVFAVIGTFISAMVVGGGIYLMGVAGIAYNLTLTDSFAFGSLVSAVDPVATIAIFKALNVDPTLNMLVFGESILNDAVSIVLTNMFQELGSGLAENTTKSSAFLLALGDFFRMMVGSALLGVLIALISALVMKHVDLRKTPSLELGMMFIFAYVPYGLADSLNLSGIMAILLAAIVMSHYTHSNLSLVTQINMQQTLRALGFMAETCVFAYLGLAIFSFKHNFQPAFVIWSIILLLVGRGLNIYPLSWMLNYFRETKITKRMQFIMWFSGLRGAICYVLSLHLDLDSTEKRHVIITTSLIIVLFTILILGGATFPVVKFLQFDDKRSYHRGLTMSKTEEMGQAIESDHISELTEEEYDDKYLREDLKLRGFAYIDAKYLVPFFTRRITKRELIQNRSEMQRLTNKWYEEVRSRPSPSDDEETEI</sequence>
<feature type="transmembrane region" description="Helical" evidence="13">
    <location>
        <begin position="162"/>
        <end position="179"/>
    </location>
</feature>
<evidence type="ECO:0000256" key="14">
    <source>
        <dbReference type="SAM" id="SignalP"/>
    </source>
</evidence>
<feature type="transmembrane region" description="Helical" evidence="13">
    <location>
        <begin position="455"/>
        <end position="474"/>
    </location>
</feature>
<organism evidence="16">
    <name type="scientific">Phallusia mammillata</name>
    <dbReference type="NCBI Taxonomy" id="59560"/>
    <lineage>
        <taxon>Eukaryota</taxon>
        <taxon>Metazoa</taxon>
        <taxon>Chordata</taxon>
        <taxon>Tunicata</taxon>
        <taxon>Ascidiacea</taxon>
        <taxon>Phlebobranchia</taxon>
        <taxon>Ascidiidae</taxon>
        <taxon>Phallusia</taxon>
    </lineage>
</organism>
<comment type="similarity">
    <text evidence="11">Belongs to the monovalent cation:proton antiporter 1 (CPA1) transporter (TC 2.A.36) family.</text>
</comment>
<feature type="transmembrane region" description="Helical" evidence="13">
    <location>
        <begin position="416"/>
        <end position="435"/>
    </location>
</feature>
<feature type="compositionally biased region" description="Polar residues" evidence="12">
    <location>
        <begin position="41"/>
        <end position="56"/>
    </location>
</feature>
<evidence type="ECO:0000256" key="2">
    <source>
        <dbReference type="ARBA" id="ARBA00022448"/>
    </source>
</evidence>
<keyword evidence="5 13" id="KW-1133">Transmembrane helix</keyword>
<comment type="subcellular location">
    <subcellularLocation>
        <location evidence="1">Golgi apparatus membrane</location>
        <topology evidence="1">Multi-pass membrane protein</topology>
    </subcellularLocation>
</comment>
<feature type="transmembrane region" description="Helical" evidence="13">
    <location>
        <begin position="301"/>
        <end position="322"/>
    </location>
</feature>
<evidence type="ECO:0000256" key="12">
    <source>
        <dbReference type="SAM" id="MobiDB-lite"/>
    </source>
</evidence>
<feature type="transmembrane region" description="Helical" evidence="13">
    <location>
        <begin position="334"/>
        <end position="350"/>
    </location>
</feature>
<keyword evidence="6" id="KW-0333">Golgi apparatus</keyword>
<keyword evidence="14" id="KW-0732">Signal</keyword>
<evidence type="ECO:0000256" key="13">
    <source>
        <dbReference type="SAM" id="Phobius"/>
    </source>
</evidence>
<evidence type="ECO:0000256" key="10">
    <source>
        <dbReference type="ARBA" id="ARBA00023201"/>
    </source>
</evidence>